<dbReference type="OrthoDB" id="4184092at2759"/>
<dbReference type="InterPro" id="IPR013087">
    <property type="entry name" value="Znf_C2H2_type"/>
</dbReference>
<reference evidence="2 3" key="1">
    <citation type="submission" date="2015-08" db="EMBL/GenBank/DDBJ databases">
        <title>Emmonsia species relationships and genome sequence.</title>
        <authorList>
            <person name="Cuomo C.A."/>
            <person name="Schwartz I.S."/>
            <person name="Kenyon C."/>
            <person name="De Hoog G.S."/>
            <person name="Govender N.P."/>
            <person name="Botha A."/>
            <person name="Moreno L."/>
            <person name="De Vries M."/>
            <person name="Munoz J.F."/>
            <person name="Stielow J.B."/>
        </authorList>
    </citation>
    <scope>NUCLEOTIDE SEQUENCE [LARGE SCALE GENOMIC DNA]</scope>
    <source>
        <strain evidence="2 3">EI222</strain>
    </source>
</reference>
<name>A0A1J9R5Q6_9EURO</name>
<dbReference type="VEuPathDB" id="FungiDB:ACJ73_05688"/>
<feature type="domain" description="C2H2-type" evidence="1">
    <location>
        <begin position="629"/>
        <end position="650"/>
    </location>
</feature>
<dbReference type="Pfam" id="PF11917">
    <property type="entry name" value="DUF3435"/>
    <property type="match status" value="1"/>
</dbReference>
<feature type="domain" description="C2H2-type" evidence="1">
    <location>
        <begin position="596"/>
        <end position="617"/>
    </location>
</feature>
<accession>A0A1J9R5Q6</accession>
<dbReference type="AlphaFoldDB" id="A0A1J9R5Q6"/>
<dbReference type="SMART" id="SM00355">
    <property type="entry name" value="ZnF_C2H2"/>
    <property type="match status" value="2"/>
</dbReference>
<evidence type="ECO:0000259" key="1">
    <source>
        <dbReference type="PROSITE" id="PS00028"/>
    </source>
</evidence>
<dbReference type="PANTHER" id="PTHR37535:SF2">
    <property type="entry name" value="FINGER DOMAIN PROTEIN, PUTATIVE (AFU_ORTHOLOGUE AFUA_6G09300)-RELATED"/>
    <property type="match status" value="1"/>
</dbReference>
<dbReference type="Gene3D" id="3.30.160.60">
    <property type="entry name" value="Classic Zinc Finger"/>
    <property type="match status" value="1"/>
</dbReference>
<evidence type="ECO:0000313" key="3">
    <source>
        <dbReference type="Proteomes" id="UP000242791"/>
    </source>
</evidence>
<dbReference type="InterPro" id="IPR021842">
    <property type="entry name" value="DUF3435"/>
</dbReference>
<dbReference type="STRING" id="1658174.A0A1J9R5Q6"/>
<evidence type="ECO:0000313" key="2">
    <source>
        <dbReference type="EMBL" id="OJD22957.1"/>
    </source>
</evidence>
<dbReference type="Proteomes" id="UP000242791">
    <property type="component" value="Unassembled WGS sequence"/>
</dbReference>
<dbReference type="PROSITE" id="PS00028">
    <property type="entry name" value="ZINC_FINGER_C2H2_1"/>
    <property type="match status" value="2"/>
</dbReference>
<comment type="caution">
    <text evidence="2">The sequence shown here is derived from an EMBL/GenBank/DDBJ whole genome shotgun (WGS) entry which is preliminary data.</text>
</comment>
<dbReference type="EMBL" id="LGTZ01000913">
    <property type="protein sequence ID" value="OJD22957.1"/>
    <property type="molecule type" value="Genomic_DNA"/>
</dbReference>
<sequence>MSMTSRTTFCPVHLTALYSYCKFLKTDAMSMYQQLDYRVLYTFFDWMLNQRRGKNGRRRQGIKCMSALNTYWKNFRTVYELEMHGKIDKDTSRHIVKNGMPLLVKKYRLSNKPRPKTTIYLDDLIRVVETTVTTTKKKFGHGRLRISLILYFQLAGFSANQPQALLSLCYRHIKLTLIKDPEGGPNNILIEFTTEFTKQFLGEKEETEFVIPEIIFDPSLILSPQVILLGLLFADGAFARLDGERILTSASQLLDLDIPEDTYQLEFNLDPGLSDILILRRSERTLDGIRISDVEALTYNILLPWIKCIGKISTIRKIVRPCSLRYGAGKALDNSGHISDAVRSLIFQHSDPKTFLKYYLHRKVDKDVRAVIQGLDPQKQIIHAACRMIRTVNPRRPQQLTTKESSSVNQQPHIKELIKKRDHLSKRLGRPISRHKGTVKYELYTRVSRELAGARQRARDKLLLEKQEKFDFEEPLREIKRQLSGIKISRKVEKSLDANTAVPPVHRRLISALLSLPRETLQDEMLRRTEAIDAVVDYCRFEEGETCWLPHDKRPGPKVFQEVKIEIHVPPPPPPPPSERDTALKAVMEDHRPLYCFICLDKFSTHGGVSKHIRRKHLQHIKPDDTISCRRCDISLDHKMHLQSHAFSVHQTVT</sequence>
<proteinExistence type="predicted"/>
<gene>
    <name evidence="2" type="ORF">ACJ73_05688</name>
</gene>
<keyword evidence="3" id="KW-1185">Reference proteome</keyword>
<organism evidence="2 3">
    <name type="scientific">Blastomyces percursus</name>
    <dbReference type="NCBI Taxonomy" id="1658174"/>
    <lineage>
        <taxon>Eukaryota</taxon>
        <taxon>Fungi</taxon>
        <taxon>Dikarya</taxon>
        <taxon>Ascomycota</taxon>
        <taxon>Pezizomycotina</taxon>
        <taxon>Eurotiomycetes</taxon>
        <taxon>Eurotiomycetidae</taxon>
        <taxon>Onygenales</taxon>
        <taxon>Ajellomycetaceae</taxon>
        <taxon>Blastomyces</taxon>
    </lineage>
</organism>
<dbReference type="PANTHER" id="PTHR37535">
    <property type="entry name" value="FLUG DOMAIN PROTEIN"/>
    <property type="match status" value="1"/>
</dbReference>
<protein>
    <recommendedName>
        <fullName evidence="1">C2H2-type domain-containing protein</fullName>
    </recommendedName>
</protein>